<dbReference type="RefSeq" id="WP_052447617.1">
    <property type="nucleotide sequence ID" value="NZ_CP050855.1"/>
</dbReference>
<proteinExistence type="predicted"/>
<sequence length="66" mass="7263">MTLHLQNQVPGLASCQIQPRHNDTPRACFFMSQFSYISMVGWMGEPQGSPVGCTGKANSVQFTTQD</sequence>
<dbReference type="EMBL" id="CP050855">
    <property type="protein sequence ID" value="QLH62275.1"/>
    <property type="molecule type" value="Genomic_DNA"/>
</dbReference>
<accession>A0A7D5SQX9</accession>
<dbReference type="GeneID" id="93735686"/>
<organism evidence="1 2">
    <name type="scientific">Serratia symbiotica</name>
    <dbReference type="NCBI Taxonomy" id="138074"/>
    <lineage>
        <taxon>Bacteria</taxon>
        <taxon>Pseudomonadati</taxon>
        <taxon>Pseudomonadota</taxon>
        <taxon>Gammaproteobacteria</taxon>
        <taxon>Enterobacterales</taxon>
        <taxon>Yersiniaceae</taxon>
        <taxon>Serratia</taxon>
    </lineage>
</organism>
<gene>
    <name evidence="1" type="ORF">SYMBAF_04025</name>
</gene>
<protein>
    <submittedName>
        <fullName evidence="1">Ash family protein</fullName>
    </submittedName>
</protein>
<name>A0A7D5SQX9_9GAMM</name>
<reference evidence="1 2" key="1">
    <citation type="journal article" date="2014" name="Genome Announc.">
        <title>Whole-Genome Sequence of Serratia symbiotica Strain CWBI-2.3T, a Free-Living Symbiont of the Black Bean Aphid Aphis fabae.</title>
        <authorList>
            <person name="Foray V."/>
            <person name="Grigorescu A.S."/>
            <person name="Sabri A."/>
            <person name="Haubruge E."/>
            <person name="Lognay G."/>
            <person name="Francis F."/>
            <person name="Fauconnier M.L."/>
            <person name="Hance T."/>
            <person name="Thonart P."/>
        </authorList>
    </citation>
    <scope>NUCLEOTIDE SEQUENCE [LARGE SCALE GENOMIC DNA]</scope>
    <source>
        <strain evidence="1">CWBI-2.3</strain>
    </source>
</reference>
<evidence type="ECO:0000313" key="1">
    <source>
        <dbReference type="EMBL" id="QLH62275.1"/>
    </source>
</evidence>
<dbReference type="Proteomes" id="UP000042738">
    <property type="component" value="Chromosome"/>
</dbReference>
<evidence type="ECO:0000313" key="2">
    <source>
        <dbReference type="Proteomes" id="UP000042738"/>
    </source>
</evidence>
<dbReference type="AlphaFoldDB" id="A0A7D5SQX9"/>